<dbReference type="PROSITE" id="PS00018">
    <property type="entry name" value="EF_HAND_1"/>
    <property type="match status" value="1"/>
</dbReference>
<feature type="transmembrane region" description="Helical" evidence="10">
    <location>
        <begin position="148"/>
        <end position="175"/>
    </location>
</feature>
<dbReference type="EMBL" id="CP051152">
    <property type="protein sequence ID" value="QJQ06069.1"/>
    <property type="molecule type" value="Genomic_DNA"/>
</dbReference>
<evidence type="ECO:0000256" key="2">
    <source>
        <dbReference type="ARBA" id="ARBA00022692"/>
    </source>
</evidence>
<dbReference type="Proteomes" id="UP000274350">
    <property type="component" value="Chromosome"/>
</dbReference>
<keyword evidence="10" id="KW-1003">Cell membrane</keyword>
<dbReference type="PROSITE" id="PS51677">
    <property type="entry name" value="NODB"/>
    <property type="match status" value="1"/>
</dbReference>
<dbReference type="Gene3D" id="3.20.20.370">
    <property type="entry name" value="Glycoside hydrolase/deacetylase"/>
    <property type="match status" value="1"/>
</dbReference>
<accession>A0A6M4A7P3</accession>
<protein>
    <recommendedName>
        <fullName evidence="10">Probable membrane transporter protein</fullName>
    </recommendedName>
</protein>
<dbReference type="GO" id="GO:0004197">
    <property type="term" value="F:cysteine-type endopeptidase activity"/>
    <property type="evidence" value="ECO:0007669"/>
    <property type="project" value="InterPro"/>
</dbReference>
<feature type="transmembrane region" description="Helical" evidence="10">
    <location>
        <begin position="70"/>
        <end position="89"/>
    </location>
</feature>
<dbReference type="Pfam" id="PF01925">
    <property type="entry name" value="TauE"/>
    <property type="match status" value="1"/>
</dbReference>
<keyword evidence="4" id="KW-0732">Signal</keyword>
<dbReference type="SUPFAM" id="SSF52129">
    <property type="entry name" value="Caspase-like"/>
    <property type="match status" value="1"/>
</dbReference>
<evidence type="ECO:0000313" key="12">
    <source>
        <dbReference type="EMBL" id="QJQ06069.1"/>
    </source>
</evidence>
<dbReference type="SMART" id="SM00028">
    <property type="entry name" value="TPR"/>
    <property type="match status" value="3"/>
</dbReference>
<dbReference type="KEGG" id="upi:EJG51_009595"/>
<dbReference type="PROSITE" id="PS50005">
    <property type="entry name" value="TPR"/>
    <property type="match status" value="3"/>
</dbReference>
<sequence>MIWAIVIGIPVGLIMGLTGAGGGMLALSALVLLLDWNMVQATPVALMAVTAGAYIGALDGLRKKLVRYRAALLMAMMGSPFAILGVQVARMVSQQWLIGSFALVLFWVGTRLIRSNRGSALDEQDRQTMARLNPVTGRFDWSKSTAAVIAAIGGVAGFMTGLLGVGGGFVIVPLLRQYSNLSMHAAVATSLLTIALVGSVGVTTALFHGVALPQEFTAIFIAATIGGMLLGRRLVAHLPASTVQLLFAILLLLVALSMAVKALIGLGFNGRLRAKELEQANRVGQALFHENLNRLASFDLILQKLMVAKPAEREQSFDAMLTYIESNPDLFDADRLAFREILLRLQKAIATEQTLPAIKLHKRVGEDLAALSEIEKEYDKELKEVFSRFETRAIDLKRERWDDYIVKLKKLYKREQILKDYGFILPYPEKTEATEKDIFGYDLPPKTIVLTFDDGPHATYTEEVAAILKQYNVPAIFFQVGKNVGAVDAQGKQTLNKNAQTSKNLLSAGHILANHSFSHALLSKQSGDSLHAEIEQTDQLLKAISPQRSALFRFPYGAKNAEGMKILSTLGLRSVLWNIDSLDWADPVPSSIVTRVMGSLEKEKRGIVLFHDIHERTVKALPAILDKLIADGYKFASWNGSEFSVSKSANAQPEKSVVTSDYQNSWAIVIGINDYAKWPKLQYAVQDAKAIRETLINRLGFSNEKVLTLSNGEATRNNILALFHDKLGHGQLKKDDRVFVFFAGHGATRKLSSGRNLGYIIPVDSDPEQVSVDAIPMTDLQNIAENLDAKHVLFVMDACYSGLGLTRGGGSSNFLRENAKRMGRQMLTAGGADQLVADGGPNGHSVFTWTLLQALSGKADLNGDGMITATELAAYIAPAVSSVSQQTPAFGSLPGSEGGEFIFEMRKEGEGEFLNAGTNQLSADAIALNSKLDDASIKVASGAPIVVKNLSGGEQKIAVPKLVDASSRQMAQRANDLGLLNYREKRYAEAESAFTEALKHKPDFALAANNLGFVYLKQKKYPEAARWFENTVQIDPSRAIAYVNLGDARLALNENEKAKKAYLSYLELAPNGANSTYVKESLRKLN</sequence>
<evidence type="ECO:0000256" key="10">
    <source>
        <dbReference type="RuleBase" id="RU363041"/>
    </source>
</evidence>
<evidence type="ECO:0000259" key="11">
    <source>
        <dbReference type="PROSITE" id="PS51677"/>
    </source>
</evidence>
<dbReference type="InterPro" id="IPR002781">
    <property type="entry name" value="TM_pro_TauE-like"/>
</dbReference>
<feature type="transmembrane region" description="Helical" evidence="10">
    <location>
        <begin position="216"/>
        <end position="235"/>
    </location>
</feature>
<gene>
    <name evidence="12" type="ORF">EJG51_009595</name>
</gene>
<evidence type="ECO:0000313" key="13">
    <source>
        <dbReference type="Proteomes" id="UP000274350"/>
    </source>
</evidence>
<reference evidence="12 13" key="1">
    <citation type="journal article" date="2019" name="Int. J. Syst. Evol. Microbiol.">
        <title>Undibacterium piscinae sp. nov., isolated from Korean shiner intestine.</title>
        <authorList>
            <person name="Lee S.Y."/>
            <person name="Kang W."/>
            <person name="Kim P.S."/>
            <person name="Kim H.S."/>
            <person name="Sung H."/>
            <person name="Shin N.R."/>
            <person name="Whon T.W."/>
            <person name="Yun J.H."/>
            <person name="Lee J.Y."/>
            <person name="Lee J.Y."/>
            <person name="Jung M.J."/>
            <person name="Jeong Y.S."/>
            <person name="Tak E.J."/>
            <person name="Han J.E."/>
            <person name="Hyun D.W."/>
            <person name="Kang M.S."/>
            <person name="Lee K.E."/>
            <person name="Lee B.H."/>
            <person name="Bae J.W."/>
        </authorList>
    </citation>
    <scope>NUCLEOTIDE SEQUENCE [LARGE SCALE GENOMIC DNA]</scope>
    <source>
        <strain evidence="12 13">S11R28</strain>
    </source>
</reference>
<dbReference type="Pfam" id="PF13181">
    <property type="entry name" value="TPR_8"/>
    <property type="match status" value="1"/>
</dbReference>
<feature type="repeat" description="TPR" evidence="9">
    <location>
        <begin position="1005"/>
        <end position="1038"/>
    </location>
</feature>
<keyword evidence="6 10" id="KW-1133">Transmembrane helix</keyword>
<dbReference type="PANTHER" id="PTHR46471">
    <property type="entry name" value="CHITIN DEACETYLASE"/>
    <property type="match status" value="1"/>
</dbReference>
<dbReference type="GO" id="GO:0005886">
    <property type="term" value="C:plasma membrane"/>
    <property type="evidence" value="ECO:0007669"/>
    <property type="project" value="UniProtKB-SubCell"/>
</dbReference>
<dbReference type="GO" id="GO:0006508">
    <property type="term" value="P:proteolysis"/>
    <property type="evidence" value="ECO:0007669"/>
    <property type="project" value="InterPro"/>
</dbReference>
<dbReference type="InterPro" id="IPR011330">
    <property type="entry name" value="Glyco_hydro/deAcase_b/a-brl"/>
</dbReference>
<keyword evidence="3" id="KW-0479">Metal-binding</keyword>
<evidence type="ECO:0000256" key="5">
    <source>
        <dbReference type="ARBA" id="ARBA00022801"/>
    </source>
</evidence>
<dbReference type="AlphaFoldDB" id="A0A6M4A7P3"/>
<dbReference type="InterPro" id="IPR011990">
    <property type="entry name" value="TPR-like_helical_dom_sf"/>
</dbReference>
<evidence type="ECO:0000256" key="9">
    <source>
        <dbReference type="PROSITE-ProRule" id="PRU00339"/>
    </source>
</evidence>
<keyword evidence="13" id="KW-1185">Reference proteome</keyword>
<evidence type="ECO:0000256" key="3">
    <source>
        <dbReference type="ARBA" id="ARBA00022723"/>
    </source>
</evidence>
<dbReference type="GO" id="GO:0046872">
    <property type="term" value="F:metal ion binding"/>
    <property type="evidence" value="ECO:0007669"/>
    <property type="project" value="UniProtKB-KW"/>
</dbReference>
<keyword evidence="9" id="KW-0802">TPR repeat</keyword>
<keyword evidence="5" id="KW-0378">Hydrolase</keyword>
<feature type="repeat" description="TPR" evidence="9">
    <location>
        <begin position="971"/>
        <end position="1004"/>
    </location>
</feature>
<evidence type="ECO:0000256" key="4">
    <source>
        <dbReference type="ARBA" id="ARBA00022729"/>
    </source>
</evidence>
<name>A0A6M4A7P3_9BURK</name>
<feature type="transmembrane region" description="Helical" evidence="10">
    <location>
        <begin position="181"/>
        <end position="207"/>
    </location>
</feature>
<feature type="repeat" description="TPR" evidence="9">
    <location>
        <begin position="1039"/>
        <end position="1072"/>
    </location>
</feature>
<comment type="similarity">
    <text evidence="10">Belongs to the 4-toluene sulfonate uptake permease (TSUP) (TC 2.A.102) family.</text>
</comment>
<dbReference type="PANTHER" id="PTHR46471:SF2">
    <property type="entry name" value="CHITIN DEACETYLASE-RELATED"/>
    <property type="match status" value="1"/>
</dbReference>
<dbReference type="SUPFAM" id="SSF48452">
    <property type="entry name" value="TPR-like"/>
    <property type="match status" value="1"/>
</dbReference>
<dbReference type="Pfam" id="PF00656">
    <property type="entry name" value="Peptidase_C14"/>
    <property type="match status" value="1"/>
</dbReference>
<evidence type="ECO:0000256" key="7">
    <source>
        <dbReference type="ARBA" id="ARBA00023136"/>
    </source>
</evidence>
<dbReference type="CDD" id="cd10917">
    <property type="entry name" value="CE4_NodB_like_6s_7s"/>
    <property type="match status" value="1"/>
</dbReference>
<dbReference type="Pfam" id="PF13432">
    <property type="entry name" value="TPR_16"/>
    <property type="match status" value="1"/>
</dbReference>
<keyword evidence="8" id="KW-0119">Carbohydrate metabolism</keyword>
<evidence type="ECO:0000256" key="1">
    <source>
        <dbReference type="ARBA" id="ARBA00004141"/>
    </source>
</evidence>
<evidence type="ECO:0000256" key="6">
    <source>
        <dbReference type="ARBA" id="ARBA00022989"/>
    </source>
</evidence>
<dbReference type="InterPro" id="IPR018247">
    <property type="entry name" value="EF_Hand_1_Ca_BS"/>
</dbReference>
<comment type="subcellular location">
    <subcellularLocation>
        <location evidence="10">Cell membrane</location>
        <topology evidence="10">Multi-pass membrane protein</topology>
    </subcellularLocation>
    <subcellularLocation>
        <location evidence="1">Membrane</location>
        <topology evidence="1">Multi-pass membrane protein</topology>
    </subcellularLocation>
</comment>
<evidence type="ECO:0000256" key="8">
    <source>
        <dbReference type="ARBA" id="ARBA00023277"/>
    </source>
</evidence>
<dbReference type="InterPro" id="IPR002509">
    <property type="entry name" value="NODB_dom"/>
</dbReference>
<dbReference type="Pfam" id="PF01522">
    <property type="entry name" value="Polysacc_deac_1"/>
    <property type="match status" value="1"/>
</dbReference>
<dbReference type="Gene3D" id="1.25.40.10">
    <property type="entry name" value="Tetratricopeptide repeat domain"/>
    <property type="match status" value="1"/>
</dbReference>
<dbReference type="Gene3D" id="3.40.50.1460">
    <property type="match status" value="1"/>
</dbReference>
<feature type="domain" description="NodB homology" evidence="11">
    <location>
        <begin position="446"/>
        <end position="636"/>
    </location>
</feature>
<organism evidence="12 13">
    <name type="scientific">Undibacterium piscinae</name>
    <dbReference type="NCBI Taxonomy" id="2495591"/>
    <lineage>
        <taxon>Bacteria</taxon>
        <taxon>Pseudomonadati</taxon>
        <taxon>Pseudomonadota</taxon>
        <taxon>Betaproteobacteria</taxon>
        <taxon>Burkholderiales</taxon>
        <taxon>Oxalobacteraceae</taxon>
        <taxon>Undibacterium</taxon>
    </lineage>
</organism>
<proteinExistence type="inferred from homology"/>
<dbReference type="GO" id="GO:0016810">
    <property type="term" value="F:hydrolase activity, acting on carbon-nitrogen (but not peptide) bonds"/>
    <property type="evidence" value="ECO:0007669"/>
    <property type="project" value="InterPro"/>
</dbReference>
<feature type="transmembrane region" description="Helical" evidence="10">
    <location>
        <begin position="40"/>
        <end position="58"/>
    </location>
</feature>
<feature type="transmembrane region" description="Helical" evidence="10">
    <location>
        <begin position="247"/>
        <end position="268"/>
    </location>
</feature>
<dbReference type="InterPro" id="IPR019734">
    <property type="entry name" value="TPR_rpt"/>
</dbReference>
<dbReference type="SUPFAM" id="SSF88713">
    <property type="entry name" value="Glycoside hydrolase/deacetylase"/>
    <property type="match status" value="1"/>
</dbReference>
<feature type="transmembrane region" description="Helical" evidence="10">
    <location>
        <begin position="12"/>
        <end position="34"/>
    </location>
</feature>
<dbReference type="GO" id="GO:0005975">
    <property type="term" value="P:carbohydrate metabolic process"/>
    <property type="evidence" value="ECO:0007669"/>
    <property type="project" value="InterPro"/>
</dbReference>
<dbReference type="InterPro" id="IPR029030">
    <property type="entry name" value="Caspase-like_dom_sf"/>
</dbReference>
<keyword evidence="7 10" id="KW-0472">Membrane</keyword>
<keyword evidence="2 10" id="KW-0812">Transmembrane</keyword>
<dbReference type="InterPro" id="IPR011600">
    <property type="entry name" value="Pept_C14_caspase"/>
</dbReference>